<name>A0A0S4LR02_9BACT</name>
<gene>
    <name evidence="1" type="ORF">COMA1_60189</name>
</gene>
<proteinExistence type="predicted"/>
<dbReference type="AlphaFoldDB" id="A0A0S4LR02"/>
<accession>A0A0S4LR02</accession>
<dbReference type="STRING" id="1742972.COMA1_60189"/>
<dbReference type="EMBL" id="CZQA01000012">
    <property type="protein sequence ID" value="CUS38984.1"/>
    <property type="molecule type" value="Genomic_DNA"/>
</dbReference>
<reference evidence="1 2" key="1">
    <citation type="submission" date="2015-10" db="EMBL/GenBank/DDBJ databases">
        <authorList>
            <person name="Gilbert D.G."/>
        </authorList>
    </citation>
    <scope>NUCLEOTIDE SEQUENCE [LARGE SCALE GENOMIC DNA]</scope>
    <source>
        <strain evidence="1">COMA1</strain>
    </source>
</reference>
<evidence type="ECO:0000313" key="1">
    <source>
        <dbReference type="EMBL" id="CUS38984.1"/>
    </source>
</evidence>
<dbReference type="Proteomes" id="UP000199032">
    <property type="component" value="Unassembled WGS sequence"/>
</dbReference>
<sequence>MSIIPLATHPTPVFLSVLARQALPIGLGFAASWRKTIAYRRIKTCAWSLHRNLWTSLNHSTSRLFYQTKASEEIRDLAYGVIPMILL</sequence>
<organism evidence="1 2">
    <name type="scientific">Candidatus Nitrospira nitrosa</name>
    <dbReference type="NCBI Taxonomy" id="1742972"/>
    <lineage>
        <taxon>Bacteria</taxon>
        <taxon>Pseudomonadati</taxon>
        <taxon>Nitrospirota</taxon>
        <taxon>Nitrospiria</taxon>
        <taxon>Nitrospirales</taxon>
        <taxon>Nitrospiraceae</taxon>
        <taxon>Nitrospira</taxon>
    </lineage>
</organism>
<protein>
    <submittedName>
        <fullName evidence="1">Uncharacterized protein</fullName>
    </submittedName>
</protein>
<evidence type="ECO:0000313" key="2">
    <source>
        <dbReference type="Proteomes" id="UP000199032"/>
    </source>
</evidence>
<keyword evidence="2" id="KW-1185">Reference proteome</keyword>